<evidence type="ECO:0000313" key="3">
    <source>
        <dbReference type="EMBL" id="KAJ7362206.1"/>
    </source>
</evidence>
<dbReference type="GO" id="GO:0042175">
    <property type="term" value="C:nuclear outer membrane-endoplasmic reticulum membrane network"/>
    <property type="evidence" value="ECO:0007669"/>
    <property type="project" value="TreeGrafter"/>
</dbReference>
<protein>
    <submittedName>
        <fullName evidence="3">Uncharacterized protein</fullName>
    </submittedName>
</protein>
<accession>A0A9W9YQF6</accession>
<comment type="caution">
    <text evidence="3">The sequence shown here is derived from an EMBL/GenBank/DDBJ whole genome shotgun (WGS) entry which is preliminary data.</text>
</comment>
<evidence type="ECO:0000256" key="2">
    <source>
        <dbReference type="SAM" id="MobiDB-lite"/>
    </source>
</evidence>
<keyword evidence="4" id="KW-1185">Reference proteome</keyword>
<gene>
    <name evidence="3" type="ORF">OS493_013305</name>
</gene>
<reference evidence="3" key="1">
    <citation type="submission" date="2023-01" db="EMBL/GenBank/DDBJ databases">
        <title>Genome assembly of the deep-sea coral Lophelia pertusa.</title>
        <authorList>
            <person name="Herrera S."/>
            <person name="Cordes E."/>
        </authorList>
    </citation>
    <scope>NUCLEOTIDE SEQUENCE</scope>
    <source>
        <strain evidence="3">USNM1676648</strain>
        <tissue evidence="3">Polyp</tissue>
    </source>
</reference>
<dbReference type="GO" id="GO:1990904">
    <property type="term" value="C:ribonucleoprotein complex"/>
    <property type="evidence" value="ECO:0007669"/>
    <property type="project" value="TreeGrafter"/>
</dbReference>
<sequence>MQAQQLKLSEEKRIVAEIDTLKRSKRNLKEYLDLKQYVDQLRNRQRQLRSQRDACVKRINGLKSREEEVKNLLDSDISDENEGTKHQQLELLNEIELLKTELDELHTKKRDLKANFTKERNDYYAAIRETRTHKQKEESTRRKNERLVTLSKPVVSSRTKEQPHEKEKALCDTLINHLERLHIHLPDLQAASPPDKEPVISLAASADFSLSGDKGMFLRRKSATDDLIGVYAGVARTSRRGSRKGRRSSAKEVPRKLNLHPEVVEHLLTLGLSPPSTAADIPKVLEELQEKKDFYESAVTSSHVLAPVSNDAMSPITEEAAPEFPSTFEESNKSETPEAAVQFPSTFEESSESETPEAAVQDETTTSVVDTADADMQNNLPVNS</sequence>
<keyword evidence="1" id="KW-0175">Coiled coil</keyword>
<dbReference type="Proteomes" id="UP001163046">
    <property type="component" value="Unassembled WGS sequence"/>
</dbReference>
<dbReference type="AlphaFoldDB" id="A0A9W9YQF6"/>
<feature type="region of interest" description="Disordered" evidence="2">
    <location>
        <begin position="321"/>
        <end position="384"/>
    </location>
</feature>
<name>A0A9W9YQF6_9CNID</name>
<feature type="coiled-coil region" evidence="1">
    <location>
        <begin position="88"/>
        <end position="122"/>
    </location>
</feature>
<organism evidence="3 4">
    <name type="scientific">Desmophyllum pertusum</name>
    <dbReference type="NCBI Taxonomy" id="174260"/>
    <lineage>
        <taxon>Eukaryota</taxon>
        <taxon>Metazoa</taxon>
        <taxon>Cnidaria</taxon>
        <taxon>Anthozoa</taxon>
        <taxon>Hexacorallia</taxon>
        <taxon>Scleractinia</taxon>
        <taxon>Caryophylliina</taxon>
        <taxon>Caryophylliidae</taxon>
        <taxon>Desmophyllum</taxon>
    </lineage>
</organism>
<proteinExistence type="predicted"/>
<evidence type="ECO:0000256" key="1">
    <source>
        <dbReference type="SAM" id="Coils"/>
    </source>
</evidence>
<dbReference type="GO" id="GO:0005783">
    <property type="term" value="C:endoplasmic reticulum"/>
    <property type="evidence" value="ECO:0007669"/>
    <property type="project" value="TreeGrafter"/>
</dbReference>
<dbReference type="PANTHER" id="PTHR31027">
    <property type="entry name" value="NUCLEAR SEGREGATION PROTEIN BFR1"/>
    <property type="match status" value="1"/>
</dbReference>
<dbReference type="GO" id="GO:0008298">
    <property type="term" value="P:intracellular mRNA localization"/>
    <property type="evidence" value="ECO:0007669"/>
    <property type="project" value="TreeGrafter"/>
</dbReference>
<feature type="compositionally biased region" description="Low complexity" evidence="2">
    <location>
        <begin position="362"/>
        <end position="375"/>
    </location>
</feature>
<dbReference type="PANTHER" id="PTHR31027:SF2">
    <property type="entry name" value="LEBERCILIN DOMAIN-CONTAINING PROTEIN"/>
    <property type="match status" value="1"/>
</dbReference>
<evidence type="ECO:0000313" key="4">
    <source>
        <dbReference type="Proteomes" id="UP001163046"/>
    </source>
</evidence>
<dbReference type="InterPro" id="IPR039604">
    <property type="entry name" value="Bfr1"/>
</dbReference>
<dbReference type="GO" id="GO:0003729">
    <property type="term" value="F:mRNA binding"/>
    <property type="evidence" value="ECO:0007669"/>
    <property type="project" value="TreeGrafter"/>
</dbReference>
<dbReference type="EMBL" id="MU827307">
    <property type="protein sequence ID" value="KAJ7362206.1"/>
    <property type="molecule type" value="Genomic_DNA"/>
</dbReference>
<dbReference type="OrthoDB" id="2195113at2759"/>